<evidence type="ECO:0000256" key="2">
    <source>
        <dbReference type="ARBA" id="ARBA00022692"/>
    </source>
</evidence>
<dbReference type="GeneID" id="68094464"/>
<keyword evidence="11" id="KW-1185">Reference proteome</keyword>
<protein>
    <recommendedName>
        <fullName evidence="9">Guanylate cyclase domain-containing protein</fullName>
    </recommendedName>
</protein>
<keyword evidence="4 8" id="KW-1133">Transmembrane helix</keyword>
<sequence length="596" mass="67652">MNHQANLFTISQSLKYYSLQSLLTRVDNQSVVSNHNKKSATNYQTITQQVETFQKEWNSLIHGSSQDEFFSLLGFSHSMDRILTGTSSNNGASNQTNATASATLPLTTLARNLLSSTLKLNTLLLNSSNVYIPSNMDLNEYYYNNIYMSSNQFMDSLLQLMQNTFEEFTVTGQRDFIIVASLLSIPILALLMYLIYHYTRSISHENHQMRLQLNHLPWEILDSTLDIHNFIFHGTLVKYDFERQLRTKKVKNTKEKAILEACITGAVICSSFGVVEIFNTSALKMFDYRSEQVIGSPLEKLFDKNSYGVLIPILTKMGSSLNSYGENVELVGMRKNGSTFPVELRISVSNLEGRNIISCFLKDLTSDKEQVKQLDEEKKKSESLLLTIMPEHVARRLKLGEQFIADKFDDVTCLFSDLVGFKEASLSMSAIEIVGTLNDIINKFDEVCIKYHLEKIKTISEKYFCSGGLKENEKSFDLPHTERCLLFAIDLFGVMHAFNEYSEKKLNIRIGINNGPVAAGVIGVVKFAYDLWGDNVNIASRMESTCPPSRIQVTQGVKERLQDKFIFEERGYVQIKGKGAMKTFLLSDRYHLNPVE</sequence>
<gene>
    <name evidence="10" type="ORF">C9374_002008</name>
</gene>
<keyword evidence="2 8" id="KW-0812">Transmembrane</keyword>
<dbReference type="GO" id="GO:0016020">
    <property type="term" value="C:membrane"/>
    <property type="evidence" value="ECO:0007669"/>
    <property type="project" value="UniProtKB-SubCell"/>
</dbReference>
<organism evidence="10 11">
    <name type="scientific">Naegleria lovaniensis</name>
    <name type="common">Amoeba</name>
    <dbReference type="NCBI Taxonomy" id="51637"/>
    <lineage>
        <taxon>Eukaryota</taxon>
        <taxon>Discoba</taxon>
        <taxon>Heterolobosea</taxon>
        <taxon>Tetramitia</taxon>
        <taxon>Eutetramitia</taxon>
        <taxon>Vahlkampfiidae</taxon>
        <taxon>Naegleria</taxon>
    </lineage>
</organism>
<keyword evidence="3" id="KW-0547">Nucleotide-binding</keyword>
<evidence type="ECO:0000256" key="1">
    <source>
        <dbReference type="ARBA" id="ARBA00004370"/>
    </source>
</evidence>
<evidence type="ECO:0000256" key="8">
    <source>
        <dbReference type="SAM" id="Phobius"/>
    </source>
</evidence>
<comment type="caution">
    <text evidence="10">The sequence shown here is derived from an EMBL/GenBank/DDBJ whole genome shotgun (WGS) entry which is preliminary data.</text>
</comment>
<evidence type="ECO:0000256" key="4">
    <source>
        <dbReference type="ARBA" id="ARBA00022989"/>
    </source>
</evidence>
<keyword evidence="6 7" id="KW-0456">Lyase</keyword>
<evidence type="ECO:0000313" key="11">
    <source>
        <dbReference type="Proteomes" id="UP000816034"/>
    </source>
</evidence>
<evidence type="ECO:0000313" key="10">
    <source>
        <dbReference type="EMBL" id="KAG2386973.1"/>
    </source>
</evidence>
<evidence type="ECO:0000256" key="3">
    <source>
        <dbReference type="ARBA" id="ARBA00022741"/>
    </source>
</evidence>
<keyword evidence="5 8" id="KW-0472">Membrane</keyword>
<dbReference type="GO" id="GO:0000166">
    <property type="term" value="F:nucleotide binding"/>
    <property type="evidence" value="ECO:0007669"/>
    <property type="project" value="UniProtKB-KW"/>
</dbReference>
<dbReference type="Proteomes" id="UP000816034">
    <property type="component" value="Unassembled WGS sequence"/>
</dbReference>
<proteinExistence type="inferred from homology"/>
<comment type="similarity">
    <text evidence="7">Belongs to the adenylyl cyclase class-4/guanylyl cyclase family.</text>
</comment>
<feature type="domain" description="Guanylate cyclase" evidence="9">
    <location>
        <begin position="412"/>
        <end position="543"/>
    </location>
</feature>
<dbReference type="GO" id="GO:0016849">
    <property type="term" value="F:phosphorus-oxygen lyase activity"/>
    <property type="evidence" value="ECO:0007669"/>
    <property type="project" value="InterPro"/>
</dbReference>
<dbReference type="PANTHER" id="PTHR11920">
    <property type="entry name" value="GUANYLYL CYCLASE"/>
    <property type="match status" value="1"/>
</dbReference>
<dbReference type="CDD" id="cd00130">
    <property type="entry name" value="PAS"/>
    <property type="match status" value="1"/>
</dbReference>
<dbReference type="InterPro" id="IPR050401">
    <property type="entry name" value="Cyclic_nucleotide_synthase"/>
</dbReference>
<name>A0AA88GVA6_NAELO</name>
<dbReference type="InterPro" id="IPR035965">
    <property type="entry name" value="PAS-like_dom_sf"/>
</dbReference>
<dbReference type="GO" id="GO:0035556">
    <property type="term" value="P:intracellular signal transduction"/>
    <property type="evidence" value="ECO:0007669"/>
    <property type="project" value="InterPro"/>
</dbReference>
<dbReference type="PROSITE" id="PS50125">
    <property type="entry name" value="GUANYLATE_CYCLASE_2"/>
    <property type="match status" value="1"/>
</dbReference>
<feature type="transmembrane region" description="Helical" evidence="8">
    <location>
        <begin position="257"/>
        <end position="278"/>
    </location>
</feature>
<reference evidence="10 11" key="1">
    <citation type="journal article" date="2018" name="BMC Genomics">
        <title>The genome of Naegleria lovaniensis, the basis for a comparative approach to unravel pathogenicity factors of the human pathogenic amoeba N. fowleri.</title>
        <authorList>
            <person name="Liechti N."/>
            <person name="Schurch N."/>
            <person name="Bruggmann R."/>
            <person name="Wittwer M."/>
        </authorList>
    </citation>
    <scope>NUCLEOTIDE SEQUENCE [LARGE SCALE GENOMIC DNA]</scope>
    <source>
        <strain evidence="10 11">ATCC 30569</strain>
    </source>
</reference>
<feature type="transmembrane region" description="Helical" evidence="8">
    <location>
        <begin position="176"/>
        <end position="196"/>
    </location>
</feature>
<dbReference type="InterPro" id="IPR018297">
    <property type="entry name" value="A/G_cyclase_CS"/>
</dbReference>
<dbReference type="InterPro" id="IPR001054">
    <property type="entry name" value="A/G_cyclase"/>
</dbReference>
<dbReference type="InterPro" id="IPR029787">
    <property type="entry name" value="Nucleotide_cyclase"/>
</dbReference>
<evidence type="ECO:0000259" key="9">
    <source>
        <dbReference type="PROSITE" id="PS50125"/>
    </source>
</evidence>
<comment type="subcellular location">
    <subcellularLocation>
        <location evidence="1">Membrane</location>
    </subcellularLocation>
</comment>
<dbReference type="Pfam" id="PF00211">
    <property type="entry name" value="Guanylate_cyc"/>
    <property type="match status" value="1"/>
</dbReference>
<dbReference type="Pfam" id="PF13426">
    <property type="entry name" value="PAS_9"/>
    <property type="match status" value="1"/>
</dbReference>
<accession>A0AA88GVA6</accession>
<dbReference type="SMART" id="SM00044">
    <property type="entry name" value="CYCc"/>
    <property type="match status" value="1"/>
</dbReference>
<dbReference type="SMART" id="SM00091">
    <property type="entry name" value="PAS"/>
    <property type="match status" value="1"/>
</dbReference>
<evidence type="ECO:0000256" key="6">
    <source>
        <dbReference type="ARBA" id="ARBA00023239"/>
    </source>
</evidence>
<dbReference type="Gene3D" id="3.30.70.1230">
    <property type="entry name" value="Nucleotide cyclase"/>
    <property type="match status" value="1"/>
</dbReference>
<dbReference type="AlphaFoldDB" id="A0AA88GVA6"/>
<dbReference type="PROSITE" id="PS00452">
    <property type="entry name" value="GUANYLATE_CYCLASE_1"/>
    <property type="match status" value="1"/>
</dbReference>
<dbReference type="Gene3D" id="3.30.450.20">
    <property type="entry name" value="PAS domain"/>
    <property type="match status" value="1"/>
</dbReference>
<dbReference type="SUPFAM" id="SSF55073">
    <property type="entry name" value="Nucleotide cyclase"/>
    <property type="match status" value="1"/>
</dbReference>
<dbReference type="RefSeq" id="XP_044550965.1">
    <property type="nucleotide sequence ID" value="XM_044691379.1"/>
</dbReference>
<dbReference type="InterPro" id="IPR000014">
    <property type="entry name" value="PAS"/>
</dbReference>
<dbReference type="SUPFAM" id="SSF55785">
    <property type="entry name" value="PYP-like sensor domain (PAS domain)"/>
    <property type="match status" value="1"/>
</dbReference>
<dbReference type="CDD" id="cd07302">
    <property type="entry name" value="CHD"/>
    <property type="match status" value="1"/>
</dbReference>
<evidence type="ECO:0000256" key="7">
    <source>
        <dbReference type="RuleBase" id="RU000405"/>
    </source>
</evidence>
<dbReference type="NCBIfam" id="TIGR00229">
    <property type="entry name" value="sensory_box"/>
    <property type="match status" value="1"/>
</dbReference>
<dbReference type="EMBL" id="PYSW02000014">
    <property type="protein sequence ID" value="KAG2386973.1"/>
    <property type="molecule type" value="Genomic_DNA"/>
</dbReference>
<evidence type="ECO:0000256" key="5">
    <source>
        <dbReference type="ARBA" id="ARBA00023136"/>
    </source>
</evidence>
<dbReference type="GO" id="GO:0009190">
    <property type="term" value="P:cyclic nucleotide biosynthetic process"/>
    <property type="evidence" value="ECO:0007669"/>
    <property type="project" value="InterPro"/>
</dbReference>
<dbReference type="PANTHER" id="PTHR11920:SF335">
    <property type="entry name" value="GUANYLATE CYCLASE"/>
    <property type="match status" value="1"/>
</dbReference>